<proteinExistence type="inferred from homology"/>
<evidence type="ECO:0008006" key="10">
    <source>
        <dbReference type="Google" id="ProtNLM"/>
    </source>
</evidence>
<dbReference type="SMART" id="SM00177">
    <property type="entry name" value="ARF"/>
    <property type="match status" value="1"/>
</dbReference>
<dbReference type="FunFam" id="3.40.50.300:FF:001120">
    <property type="entry name" value="ADP-ribosylation factor family"/>
    <property type="match status" value="1"/>
</dbReference>
<evidence type="ECO:0000313" key="8">
    <source>
        <dbReference type="EMBL" id="KAG8197951.1"/>
    </source>
</evidence>
<dbReference type="Proteomes" id="UP000827092">
    <property type="component" value="Unassembled WGS sequence"/>
</dbReference>
<organism evidence="8 9">
    <name type="scientific">Oedothorax gibbosus</name>
    <dbReference type="NCBI Taxonomy" id="931172"/>
    <lineage>
        <taxon>Eukaryota</taxon>
        <taxon>Metazoa</taxon>
        <taxon>Ecdysozoa</taxon>
        <taxon>Arthropoda</taxon>
        <taxon>Chelicerata</taxon>
        <taxon>Arachnida</taxon>
        <taxon>Araneae</taxon>
        <taxon>Araneomorphae</taxon>
        <taxon>Entelegynae</taxon>
        <taxon>Araneoidea</taxon>
        <taxon>Linyphiidae</taxon>
        <taxon>Erigoninae</taxon>
        <taxon>Oedothorax</taxon>
    </lineage>
</organism>
<feature type="binding site" evidence="6">
    <location>
        <position position="51"/>
    </location>
    <ligand>
        <name>Mg(2+)</name>
        <dbReference type="ChEBI" id="CHEBI:18420"/>
    </ligand>
</feature>
<dbReference type="InterPro" id="IPR005225">
    <property type="entry name" value="Small_GTP-bd"/>
</dbReference>
<dbReference type="PANTHER" id="PTHR45732">
    <property type="entry name" value="ADP-RIBOSYLATION FACTOR-LIKE PROTEIN 8"/>
    <property type="match status" value="1"/>
</dbReference>
<evidence type="ECO:0000256" key="1">
    <source>
        <dbReference type="ARBA" id="ARBA00004656"/>
    </source>
</evidence>
<dbReference type="CDD" id="cd04159">
    <property type="entry name" value="Arl10_like"/>
    <property type="match status" value="1"/>
</dbReference>
<dbReference type="PROSITE" id="PS51417">
    <property type="entry name" value="ARF"/>
    <property type="match status" value="1"/>
</dbReference>
<dbReference type="SUPFAM" id="SSF52540">
    <property type="entry name" value="P-loop containing nucleoside triphosphate hydrolases"/>
    <property type="match status" value="1"/>
</dbReference>
<evidence type="ECO:0000256" key="6">
    <source>
        <dbReference type="PIRSR" id="PIRSR606689-2"/>
    </source>
</evidence>
<comment type="similarity">
    <text evidence="2 7">Belongs to the small GTPase superfamily. Arf family.</text>
</comment>
<dbReference type="InterPro" id="IPR044154">
    <property type="entry name" value="Arl8a/8b"/>
</dbReference>
<feature type="binding site" evidence="5">
    <location>
        <position position="73"/>
    </location>
    <ligand>
        <name>GTP</name>
        <dbReference type="ChEBI" id="CHEBI:37565"/>
    </ligand>
</feature>
<dbReference type="GO" id="GO:0005765">
    <property type="term" value="C:lysosomal membrane"/>
    <property type="evidence" value="ECO:0007669"/>
    <property type="project" value="UniProtKB-SubCell"/>
</dbReference>
<dbReference type="GO" id="GO:0016192">
    <property type="term" value="P:vesicle-mediated transport"/>
    <property type="evidence" value="ECO:0007669"/>
    <property type="project" value="UniProtKB-ARBA"/>
</dbReference>
<dbReference type="PROSITE" id="PS51419">
    <property type="entry name" value="RAB"/>
    <property type="match status" value="1"/>
</dbReference>
<protein>
    <recommendedName>
        <fullName evidence="10">ADP-ribosylation factor-like protein 8B</fullName>
    </recommendedName>
</protein>
<accession>A0AAV6VR27</accession>
<gene>
    <name evidence="8" type="ORF">JTE90_020326</name>
</gene>
<evidence type="ECO:0000256" key="3">
    <source>
        <dbReference type="ARBA" id="ARBA00022741"/>
    </source>
</evidence>
<dbReference type="Gene3D" id="3.40.50.300">
    <property type="entry name" value="P-loop containing nucleotide triphosphate hydrolases"/>
    <property type="match status" value="1"/>
</dbReference>
<evidence type="ECO:0000313" key="9">
    <source>
        <dbReference type="Proteomes" id="UP000827092"/>
    </source>
</evidence>
<dbReference type="PANTHER" id="PTHR45732:SF7">
    <property type="entry name" value="ADP-RIBOSYLATION FACTOR-LIKE PROTEIN 8"/>
    <property type="match status" value="1"/>
</dbReference>
<dbReference type="SMART" id="SM00175">
    <property type="entry name" value="RAB"/>
    <property type="match status" value="1"/>
</dbReference>
<feature type="binding site" evidence="6">
    <location>
        <position position="34"/>
    </location>
    <ligand>
        <name>Mg(2+)</name>
        <dbReference type="ChEBI" id="CHEBI:18420"/>
    </ligand>
</feature>
<sequence length="182" mass="21081">MIQLLVRFLDWFRSFLWHKEMEITIVGLQDAGKTSLVNIITKNPCIDTIPTIGFNARTVSYGRTSIKLWDLGGERRFRSMWERYCRGVDAILYMVDAANLQTLAESARELQFLMKKQQLAEIPILVLGNKIDLPNAISENDFIDRMGLSAIENHKVCCYMTSCKNKENIEKVVEWLLRYAKN</sequence>
<comment type="subcellular location">
    <subcellularLocation>
        <location evidence="1">Lysosome membrane</location>
    </subcellularLocation>
</comment>
<evidence type="ECO:0000256" key="2">
    <source>
        <dbReference type="ARBA" id="ARBA00010290"/>
    </source>
</evidence>
<dbReference type="GO" id="GO:0046872">
    <property type="term" value="F:metal ion binding"/>
    <property type="evidence" value="ECO:0007669"/>
    <property type="project" value="UniProtKB-KW"/>
</dbReference>
<evidence type="ECO:0000256" key="7">
    <source>
        <dbReference type="RuleBase" id="RU003925"/>
    </source>
</evidence>
<dbReference type="EMBL" id="JAFNEN010000047">
    <property type="protein sequence ID" value="KAG8197951.1"/>
    <property type="molecule type" value="Genomic_DNA"/>
</dbReference>
<dbReference type="SMART" id="SM00178">
    <property type="entry name" value="SAR"/>
    <property type="match status" value="1"/>
</dbReference>
<keyword evidence="3 5" id="KW-0547">Nucleotide-binding</keyword>
<dbReference type="InterPro" id="IPR006689">
    <property type="entry name" value="Small_GTPase_ARF/SAR"/>
</dbReference>
<dbReference type="InterPro" id="IPR027417">
    <property type="entry name" value="P-loop_NTPase"/>
</dbReference>
<keyword evidence="6" id="KW-0460">Magnesium</keyword>
<comment type="caution">
    <text evidence="8">The sequence shown here is derived from an EMBL/GenBank/DDBJ whole genome shotgun (WGS) entry which is preliminary data.</text>
</comment>
<dbReference type="GO" id="GO:0051649">
    <property type="term" value="P:establishment of localization in cell"/>
    <property type="evidence" value="ECO:0007669"/>
    <property type="project" value="UniProtKB-ARBA"/>
</dbReference>
<keyword evidence="9" id="KW-1185">Reference proteome</keyword>
<dbReference type="NCBIfam" id="TIGR00231">
    <property type="entry name" value="small_GTP"/>
    <property type="match status" value="1"/>
</dbReference>
<dbReference type="Pfam" id="PF00025">
    <property type="entry name" value="Arf"/>
    <property type="match status" value="1"/>
</dbReference>
<reference evidence="8 9" key="1">
    <citation type="journal article" date="2022" name="Nat. Ecol. Evol.">
        <title>A masculinizing supergene underlies an exaggerated male reproductive morph in a spider.</title>
        <authorList>
            <person name="Hendrickx F."/>
            <person name="De Corte Z."/>
            <person name="Sonet G."/>
            <person name="Van Belleghem S.M."/>
            <person name="Kostlbacher S."/>
            <person name="Vangestel C."/>
        </authorList>
    </citation>
    <scope>NUCLEOTIDE SEQUENCE [LARGE SCALE GENOMIC DNA]</scope>
    <source>
        <strain evidence="8">W744_W776</strain>
    </source>
</reference>
<dbReference type="GO" id="GO:0015031">
    <property type="term" value="P:protein transport"/>
    <property type="evidence" value="ECO:0007669"/>
    <property type="project" value="InterPro"/>
</dbReference>
<feature type="binding site" evidence="5">
    <location>
        <begin position="27"/>
        <end position="34"/>
    </location>
    <ligand>
        <name>GTP</name>
        <dbReference type="ChEBI" id="CHEBI:37565"/>
    </ligand>
</feature>
<feature type="binding site" evidence="5">
    <location>
        <begin position="129"/>
        <end position="132"/>
    </location>
    <ligand>
        <name>GTP</name>
        <dbReference type="ChEBI" id="CHEBI:37565"/>
    </ligand>
</feature>
<dbReference type="AlphaFoldDB" id="A0AAV6VR27"/>
<dbReference type="GO" id="GO:0003924">
    <property type="term" value="F:GTPase activity"/>
    <property type="evidence" value="ECO:0007669"/>
    <property type="project" value="InterPro"/>
</dbReference>
<dbReference type="GO" id="GO:0005525">
    <property type="term" value="F:GTP binding"/>
    <property type="evidence" value="ECO:0007669"/>
    <property type="project" value="UniProtKB-KW"/>
</dbReference>
<dbReference type="PRINTS" id="PR00328">
    <property type="entry name" value="SAR1GTPBP"/>
</dbReference>
<keyword evidence="4 5" id="KW-0342">GTP-binding</keyword>
<evidence type="ECO:0000256" key="4">
    <source>
        <dbReference type="ARBA" id="ARBA00023134"/>
    </source>
</evidence>
<name>A0AAV6VR27_9ARAC</name>
<evidence type="ECO:0000256" key="5">
    <source>
        <dbReference type="PIRSR" id="PIRSR606689-1"/>
    </source>
</evidence>
<keyword evidence="6" id="KW-0479">Metal-binding</keyword>